<evidence type="ECO:0000313" key="3">
    <source>
        <dbReference type="Proteomes" id="UP000708148"/>
    </source>
</evidence>
<feature type="non-terminal residue" evidence="2">
    <location>
        <position position="1"/>
    </location>
</feature>
<dbReference type="Proteomes" id="UP000708148">
    <property type="component" value="Unassembled WGS sequence"/>
</dbReference>
<evidence type="ECO:0000313" key="2">
    <source>
        <dbReference type="EMBL" id="CAD7703625.1"/>
    </source>
</evidence>
<proteinExistence type="predicted"/>
<dbReference type="EMBL" id="CAJHUC010002331">
    <property type="protein sequence ID" value="CAD7703625.1"/>
    <property type="molecule type" value="Genomic_DNA"/>
</dbReference>
<organism evidence="2 3">
    <name type="scientific">Ostreobium quekettii</name>
    <dbReference type="NCBI Taxonomy" id="121088"/>
    <lineage>
        <taxon>Eukaryota</taxon>
        <taxon>Viridiplantae</taxon>
        <taxon>Chlorophyta</taxon>
        <taxon>core chlorophytes</taxon>
        <taxon>Ulvophyceae</taxon>
        <taxon>TCBD clade</taxon>
        <taxon>Bryopsidales</taxon>
        <taxon>Ostreobineae</taxon>
        <taxon>Ostreobiaceae</taxon>
        <taxon>Ostreobium</taxon>
    </lineage>
</organism>
<protein>
    <submittedName>
        <fullName evidence="2">Uncharacterized protein</fullName>
    </submittedName>
</protein>
<keyword evidence="1" id="KW-0175">Coiled coil</keyword>
<evidence type="ECO:0000256" key="1">
    <source>
        <dbReference type="SAM" id="Coils"/>
    </source>
</evidence>
<comment type="caution">
    <text evidence="2">The sequence shown here is derived from an EMBL/GenBank/DDBJ whole genome shotgun (WGS) entry which is preliminary data.</text>
</comment>
<accession>A0A8S1J9A4</accession>
<reference evidence="2" key="1">
    <citation type="submission" date="2020-12" db="EMBL/GenBank/DDBJ databases">
        <authorList>
            <person name="Iha C."/>
        </authorList>
    </citation>
    <scope>NUCLEOTIDE SEQUENCE</scope>
</reference>
<sequence>CSSDFESDSDDERDLNAESIEREAASLAREERQLEYLYRSIDLQAVDEDVEVLQTIKETEDKMLQLKEDIEKDTCERDTLESERYEKFLSAMRMVNTRFWPSHSNEVQFCLRMYLRCKTGPS</sequence>
<feature type="coiled-coil region" evidence="1">
    <location>
        <begin position="17"/>
        <end position="83"/>
    </location>
</feature>
<keyword evidence="3" id="KW-1185">Reference proteome</keyword>
<name>A0A8S1J9A4_9CHLO</name>
<dbReference type="AlphaFoldDB" id="A0A8S1J9A4"/>
<gene>
    <name evidence="2" type="ORF">OSTQU699_LOCUS8982</name>
</gene>